<keyword evidence="3" id="KW-1185">Reference proteome</keyword>
<evidence type="ECO:0000256" key="1">
    <source>
        <dbReference type="SAM" id="Phobius"/>
    </source>
</evidence>
<accession>A0AAN9F6I0</accession>
<comment type="caution">
    <text evidence="2">The sequence shown here is derived from an EMBL/GenBank/DDBJ whole genome shotgun (WGS) entry which is preliminary data.</text>
</comment>
<evidence type="ECO:0000313" key="2">
    <source>
        <dbReference type="EMBL" id="KAK7270569.1"/>
    </source>
</evidence>
<dbReference type="EMBL" id="JAYWIO010000004">
    <property type="protein sequence ID" value="KAK7270569.1"/>
    <property type="molecule type" value="Genomic_DNA"/>
</dbReference>
<feature type="transmembrane region" description="Helical" evidence="1">
    <location>
        <begin position="130"/>
        <end position="146"/>
    </location>
</feature>
<sequence length="150" mass="16881">MKSNMTHKEALAISIGQRERVQPWGVNAKRSNFFLLVIGTTTHGMERHRMLKAIRNSSDIGRTRRQLLGQCQKGLNLCFIPIPNLWNQNDDSAMFGENEEEVGALLVLPTTQIHNASLKCETQKLKKKKLFLLFNLCFTLPAAALSCSPT</sequence>
<proteinExistence type="predicted"/>
<protein>
    <submittedName>
        <fullName evidence="2">Uncharacterized protein</fullName>
    </submittedName>
</protein>
<gene>
    <name evidence="2" type="ORF">RIF29_23803</name>
</gene>
<keyword evidence="1" id="KW-1133">Transmembrane helix</keyword>
<dbReference type="Proteomes" id="UP001372338">
    <property type="component" value="Unassembled WGS sequence"/>
</dbReference>
<keyword evidence="1" id="KW-0472">Membrane</keyword>
<evidence type="ECO:0000313" key="3">
    <source>
        <dbReference type="Proteomes" id="UP001372338"/>
    </source>
</evidence>
<reference evidence="2 3" key="1">
    <citation type="submission" date="2024-01" db="EMBL/GenBank/DDBJ databases">
        <title>The genomes of 5 underutilized Papilionoideae crops provide insights into root nodulation and disease resistanc.</title>
        <authorList>
            <person name="Yuan L."/>
        </authorList>
    </citation>
    <scope>NUCLEOTIDE SEQUENCE [LARGE SCALE GENOMIC DNA]</scope>
    <source>
        <strain evidence="2">ZHUSHIDOU_FW_LH</strain>
        <tissue evidence="2">Leaf</tissue>
    </source>
</reference>
<dbReference type="AlphaFoldDB" id="A0AAN9F6I0"/>
<name>A0AAN9F6I0_CROPI</name>
<organism evidence="2 3">
    <name type="scientific">Crotalaria pallida</name>
    <name type="common">Smooth rattlebox</name>
    <name type="synonym">Crotalaria striata</name>
    <dbReference type="NCBI Taxonomy" id="3830"/>
    <lineage>
        <taxon>Eukaryota</taxon>
        <taxon>Viridiplantae</taxon>
        <taxon>Streptophyta</taxon>
        <taxon>Embryophyta</taxon>
        <taxon>Tracheophyta</taxon>
        <taxon>Spermatophyta</taxon>
        <taxon>Magnoliopsida</taxon>
        <taxon>eudicotyledons</taxon>
        <taxon>Gunneridae</taxon>
        <taxon>Pentapetalae</taxon>
        <taxon>rosids</taxon>
        <taxon>fabids</taxon>
        <taxon>Fabales</taxon>
        <taxon>Fabaceae</taxon>
        <taxon>Papilionoideae</taxon>
        <taxon>50 kb inversion clade</taxon>
        <taxon>genistoids sensu lato</taxon>
        <taxon>core genistoids</taxon>
        <taxon>Crotalarieae</taxon>
        <taxon>Crotalaria</taxon>
    </lineage>
</organism>
<keyword evidence="1" id="KW-0812">Transmembrane</keyword>